<evidence type="ECO:0000313" key="1">
    <source>
        <dbReference type="EMBL" id="KAH0620849.1"/>
    </source>
</evidence>
<dbReference type="EMBL" id="JAIPUX010003289">
    <property type="protein sequence ID" value="KAH0620849.1"/>
    <property type="molecule type" value="Genomic_DNA"/>
</dbReference>
<evidence type="ECO:0008006" key="3">
    <source>
        <dbReference type="Google" id="ProtNLM"/>
    </source>
</evidence>
<dbReference type="Proteomes" id="UP000826234">
    <property type="component" value="Unassembled WGS sequence"/>
</dbReference>
<reference evidence="1 2" key="1">
    <citation type="journal article" date="2022" name="Gigascience">
        <title>A chromosome-level genome assembly and annotation of the desert horned lizard, Phrynosoma platyrhinos, provides insight into chromosomal rearrangements among reptiles.</title>
        <authorList>
            <person name="Koochekian N."/>
            <person name="Ascanio A."/>
            <person name="Farleigh K."/>
            <person name="Card D.C."/>
            <person name="Schield D.R."/>
            <person name="Castoe T.A."/>
            <person name="Jezkova T."/>
        </authorList>
    </citation>
    <scope>NUCLEOTIDE SEQUENCE [LARGE SCALE GENOMIC DNA]</scope>
    <source>
        <strain evidence="1">NK-2021</strain>
    </source>
</reference>
<protein>
    <recommendedName>
        <fullName evidence="3">Doublecortin domain-containing protein</fullName>
    </recommendedName>
</protein>
<dbReference type="SUPFAM" id="SSF89837">
    <property type="entry name" value="Doublecortin (DC)"/>
    <property type="match status" value="1"/>
</dbReference>
<evidence type="ECO:0000313" key="2">
    <source>
        <dbReference type="Proteomes" id="UP000826234"/>
    </source>
</evidence>
<keyword evidence="2" id="KW-1185">Reference proteome</keyword>
<organism evidence="1 2">
    <name type="scientific">Phrynosoma platyrhinos</name>
    <name type="common">Desert horned lizard</name>
    <dbReference type="NCBI Taxonomy" id="52577"/>
    <lineage>
        <taxon>Eukaryota</taxon>
        <taxon>Metazoa</taxon>
        <taxon>Chordata</taxon>
        <taxon>Craniata</taxon>
        <taxon>Vertebrata</taxon>
        <taxon>Euteleostomi</taxon>
        <taxon>Lepidosauria</taxon>
        <taxon>Squamata</taxon>
        <taxon>Bifurcata</taxon>
        <taxon>Unidentata</taxon>
        <taxon>Episquamata</taxon>
        <taxon>Toxicofera</taxon>
        <taxon>Iguania</taxon>
        <taxon>Phrynosomatidae</taxon>
        <taxon>Phrynosomatinae</taxon>
        <taxon>Phrynosoma</taxon>
    </lineage>
</organism>
<sequence length="168" mass="18609">MSPYTKTAKKAKEKQSELLLGCKTPLQSSVISRRSELQDGTTDQIKSVQKSDRVSDLVSYKSNSTNNFCLISPSKRNRPVSVPPVDLLLEECTEKLKLNMAARRVFLADGSEALDAIDIPHDADVYISTGEPFSNPFKKIKVVSGTQTRAGGRCALSFETRNSRHRFS</sequence>
<comment type="caution">
    <text evidence="1">The sequence shown here is derived from an EMBL/GenBank/DDBJ whole genome shotgun (WGS) entry which is preliminary data.</text>
</comment>
<gene>
    <name evidence="1" type="ORF">JD844_021684</name>
</gene>
<dbReference type="InterPro" id="IPR043188">
    <property type="entry name" value="DCDC1"/>
</dbReference>
<dbReference type="PANTHER" id="PTHR46302">
    <property type="entry name" value="DOUBLECORTIN DOMAIN-CONTAINING PROTEIN 1"/>
    <property type="match status" value="1"/>
</dbReference>
<dbReference type="Gene3D" id="3.10.20.230">
    <property type="entry name" value="Doublecortin domain"/>
    <property type="match status" value="1"/>
</dbReference>
<dbReference type="PANTHER" id="PTHR46302:SF3">
    <property type="entry name" value="DOUBLECORTIN DOMAIN-CONTAINING PROTEIN 1"/>
    <property type="match status" value="1"/>
</dbReference>
<dbReference type="InterPro" id="IPR036572">
    <property type="entry name" value="Doublecortin_dom_sf"/>
</dbReference>
<proteinExistence type="predicted"/>
<name>A0ABQ7STZ8_PHRPL</name>
<accession>A0ABQ7STZ8</accession>